<dbReference type="InterPro" id="IPR004099">
    <property type="entry name" value="Pyr_nucl-diS_OxRdtase_dimer"/>
</dbReference>
<comment type="cofactor">
    <cofactor evidence="10">
        <name>FAD</name>
        <dbReference type="ChEBI" id="CHEBI:57692"/>
    </cofactor>
    <text evidence="10">Binds 1 FAD per subunit.</text>
</comment>
<keyword evidence="7 10" id="KW-0274">FAD</keyword>
<dbReference type="PRINTS" id="PR00368">
    <property type="entry name" value="FADPNR"/>
</dbReference>
<dbReference type="PIRSF" id="PIRSF000350">
    <property type="entry name" value="Mercury_reductase_MerA"/>
    <property type="match status" value="1"/>
</dbReference>
<gene>
    <name evidence="13" type="primary">lpdA</name>
    <name evidence="13" type="ORF">ACG00Y_25145</name>
</gene>
<comment type="catalytic activity">
    <reaction evidence="9 10">
        <text>N(6)-[(R)-dihydrolipoyl]-L-lysyl-[protein] + NAD(+) = N(6)-[(R)-lipoyl]-L-lysyl-[protein] + NADH + H(+)</text>
        <dbReference type="Rhea" id="RHEA:15045"/>
        <dbReference type="Rhea" id="RHEA-COMP:10474"/>
        <dbReference type="Rhea" id="RHEA-COMP:10475"/>
        <dbReference type="ChEBI" id="CHEBI:15378"/>
        <dbReference type="ChEBI" id="CHEBI:57540"/>
        <dbReference type="ChEBI" id="CHEBI:57945"/>
        <dbReference type="ChEBI" id="CHEBI:83099"/>
        <dbReference type="ChEBI" id="CHEBI:83100"/>
        <dbReference type="EC" id="1.8.1.4"/>
    </reaction>
</comment>
<feature type="domain" description="FAD/NAD(P)-binding" evidence="12">
    <location>
        <begin position="6"/>
        <end position="335"/>
    </location>
</feature>
<accession>A0ABW7F9B0</accession>
<dbReference type="EMBL" id="JBIGHV010000011">
    <property type="protein sequence ID" value="MFG6433218.1"/>
    <property type="molecule type" value="Genomic_DNA"/>
</dbReference>
<evidence type="ECO:0000256" key="4">
    <source>
        <dbReference type="ARBA" id="ARBA00016961"/>
    </source>
</evidence>
<organism evidence="13 14">
    <name type="scientific">Pelomonas parva</name>
    <dbReference type="NCBI Taxonomy" id="3299032"/>
    <lineage>
        <taxon>Bacteria</taxon>
        <taxon>Pseudomonadati</taxon>
        <taxon>Pseudomonadota</taxon>
        <taxon>Betaproteobacteria</taxon>
        <taxon>Burkholderiales</taxon>
        <taxon>Sphaerotilaceae</taxon>
        <taxon>Roseateles</taxon>
    </lineage>
</organism>
<evidence type="ECO:0000313" key="14">
    <source>
        <dbReference type="Proteomes" id="UP001606210"/>
    </source>
</evidence>
<dbReference type="GO" id="GO:0004148">
    <property type="term" value="F:dihydrolipoyl dehydrogenase (NADH) activity"/>
    <property type="evidence" value="ECO:0007669"/>
    <property type="project" value="UniProtKB-EC"/>
</dbReference>
<dbReference type="Gene3D" id="3.50.50.60">
    <property type="entry name" value="FAD/NAD(P)-binding domain"/>
    <property type="match status" value="2"/>
</dbReference>
<feature type="domain" description="Pyridine nucleotide-disulphide oxidoreductase dimerisation" evidence="11">
    <location>
        <begin position="354"/>
        <end position="463"/>
    </location>
</feature>
<comment type="subcellular location">
    <subcellularLocation>
        <location evidence="1">Cytoplasm</location>
    </subcellularLocation>
</comment>
<dbReference type="PANTHER" id="PTHR22912">
    <property type="entry name" value="DISULFIDE OXIDOREDUCTASE"/>
    <property type="match status" value="1"/>
</dbReference>
<evidence type="ECO:0000256" key="8">
    <source>
        <dbReference type="ARBA" id="ARBA00023027"/>
    </source>
</evidence>
<evidence type="ECO:0000256" key="5">
    <source>
        <dbReference type="ARBA" id="ARBA00022490"/>
    </source>
</evidence>
<dbReference type="RefSeq" id="WP_394483729.1">
    <property type="nucleotide sequence ID" value="NZ_JBIGHV010000011.1"/>
</dbReference>
<comment type="caution">
    <text evidence="13">The sequence shown here is derived from an EMBL/GenBank/DDBJ whole genome shotgun (WGS) entry which is preliminary data.</text>
</comment>
<evidence type="ECO:0000313" key="13">
    <source>
        <dbReference type="EMBL" id="MFG6433218.1"/>
    </source>
</evidence>
<evidence type="ECO:0000259" key="11">
    <source>
        <dbReference type="Pfam" id="PF02852"/>
    </source>
</evidence>
<dbReference type="InterPro" id="IPR050151">
    <property type="entry name" value="Class-I_Pyr_Nuc-Dis_Oxidored"/>
</dbReference>
<dbReference type="InterPro" id="IPR001100">
    <property type="entry name" value="Pyr_nuc-diS_OxRdtase"/>
</dbReference>
<keyword evidence="14" id="KW-1185">Reference proteome</keyword>
<dbReference type="Proteomes" id="UP001606210">
    <property type="component" value="Unassembled WGS sequence"/>
</dbReference>
<keyword evidence="10" id="KW-0676">Redox-active center</keyword>
<evidence type="ECO:0000256" key="2">
    <source>
        <dbReference type="ARBA" id="ARBA00007532"/>
    </source>
</evidence>
<keyword evidence="6 10" id="KW-0285">Flavoprotein</keyword>
<dbReference type="PANTHER" id="PTHR22912:SF224">
    <property type="entry name" value="DIHYDROLIPOYL DEHYDROGENASE"/>
    <property type="match status" value="1"/>
</dbReference>
<evidence type="ECO:0000256" key="7">
    <source>
        <dbReference type="ARBA" id="ARBA00022827"/>
    </source>
</evidence>
<dbReference type="Pfam" id="PF02852">
    <property type="entry name" value="Pyr_redox_dim"/>
    <property type="match status" value="1"/>
</dbReference>
<evidence type="ECO:0000256" key="6">
    <source>
        <dbReference type="ARBA" id="ARBA00022630"/>
    </source>
</evidence>
<keyword evidence="5" id="KW-0963">Cytoplasm</keyword>
<proteinExistence type="inferred from homology"/>
<keyword evidence="10 13" id="KW-0560">Oxidoreductase</keyword>
<evidence type="ECO:0000256" key="1">
    <source>
        <dbReference type="ARBA" id="ARBA00004496"/>
    </source>
</evidence>
<dbReference type="SUPFAM" id="SSF51905">
    <property type="entry name" value="FAD/NAD(P)-binding domain"/>
    <property type="match status" value="1"/>
</dbReference>
<dbReference type="PRINTS" id="PR00411">
    <property type="entry name" value="PNDRDTASEI"/>
</dbReference>
<dbReference type="InterPro" id="IPR006258">
    <property type="entry name" value="Lipoamide_DH"/>
</dbReference>
<dbReference type="InterPro" id="IPR016156">
    <property type="entry name" value="FAD/NAD-linked_Rdtase_dimer_sf"/>
</dbReference>
<comment type="miscellaneous">
    <text evidence="10">The active site is a redox-active disulfide bond.</text>
</comment>
<dbReference type="SUPFAM" id="SSF55424">
    <property type="entry name" value="FAD/NAD-linked reductases, dimerisation (C-terminal) domain"/>
    <property type="match status" value="1"/>
</dbReference>
<name>A0ABW7F9B0_9BURK</name>
<sequence length="473" mass="49962">MTTKQFDVVVIGGGPGGYIAAIRAAQLGMNVACIDEWKNDKGGPALGGTCTNVGCIPSKALLQSSEHYEQLNHHFADHGITADNVKIDVAKMLARKDQVVKQNNDGIVYLFKKNKVTFFHGRGSFVAAKDGGYELKAGEETIAAKQVVIATGSNARALPGVPFDEEHILSNDGALRVGATPKKLGLIGAGVIGLEMGSVWRRLGAEVTVLEGLPAFLGAVDESVAKEAAKVFKKQGLDIQLGVKVGEVKTSKKGVSVAYTDAKGEAKTLDVDKLIVSIGRVPNTIGLGADAVGLKLDERGAIVVDDDCKTNLPGVWAIGDVVRGPMLAHKAEEEGVAVAERMAGQHGHVNFNTIPWVIYTSPEIAWVGKTEQQLKAEGVAYKAGQFPFLANGRARALGDTTGFVKFLAHATTDEILGVHIIGPFASELISEAVVAMEFKASAEDIARICHAHPSLSEATKEAALAVDKRTLNF</sequence>
<reference evidence="13 14" key="1">
    <citation type="submission" date="2024-08" db="EMBL/GenBank/DDBJ databases">
        <authorList>
            <person name="Lu H."/>
        </authorList>
    </citation>
    <scope>NUCLEOTIDE SEQUENCE [LARGE SCALE GENOMIC DNA]</scope>
    <source>
        <strain evidence="13 14">LYH14W</strain>
    </source>
</reference>
<comment type="similarity">
    <text evidence="2 10">Belongs to the class-I pyridine nucleotide-disulfide oxidoreductase family.</text>
</comment>
<protein>
    <recommendedName>
        <fullName evidence="4 10">Dihydrolipoyl dehydrogenase</fullName>
        <ecNumber evidence="3 10">1.8.1.4</ecNumber>
    </recommendedName>
</protein>
<evidence type="ECO:0000259" key="12">
    <source>
        <dbReference type="Pfam" id="PF07992"/>
    </source>
</evidence>
<dbReference type="Gene3D" id="3.30.390.30">
    <property type="match status" value="1"/>
</dbReference>
<dbReference type="NCBIfam" id="TIGR01350">
    <property type="entry name" value="lipoamide_DH"/>
    <property type="match status" value="1"/>
</dbReference>
<evidence type="ECO:0000256" key="10">
    <source>
        <dbReference type="RuleBase" id="RU003692"/>
    </source>
</evidence>
<dbReference type="InterPro" id="IPR023753">
    <property type="entry name" value="FAD/NAD-binding_dom"/>
</dbReference>
<dbReference type="InterPro" id="IPR036188">
    <property type="entry name" value="FAD/NAD-bd_sf"/>
</dbReference>
<evidence type="ECO:0000256" key="9">
    <source>
        <dbReference type="ARBA" id="ARBA00049187"/>
    </source>
</evidence>
<dbReference type="EC" id="1.8.1.4" evidence="3 10"/>
<dbReference type="Pfam" id="PF07992">
    <property type="entry name" value="Pyr_redox_2"/>
    <property type="match status" value="1"/>
</dbReference>
<keyword evidence="8 10" id="KW-0520">NAD</keyword>
<evidence type="ECO:0000256" key="3">
    <source>
        <dbReference type="ARBA" id="ARBA00012608"/>
    </source>
</evidence>